<evidence type="ECO:0000313" key="3">
    <source>
        <dbReference type="Proteomes" id="UP000008066"/>
    </source>
</evidence>
<feature type="region of interest" description="Disordered" evidence="1">
    <location>
        <begin position="1"/>
        <end position="64"/>
    </location>
</feature>
<dbReference type="AlphaFoldDB" id="G0S8V6"/>
<evidence type="ECO:0000313" key="2">
    <source>
        <dbReference type="EMBL" id="EGS19867.1"/>
    </source>
</evidence>
<proteinExistence type="predicted"/>
<dbReference type="GeneID" id="18258395"/>
<feature type="compositionally biased region" description="Low complexity" evidence="1">
    <location>
        <begin position="30"/>
        <end position="64"/>
    </location>
</feature>
<organism evidence="3">
    <name type="scientific">Chaetomium thermophilum (strain DSM 1495 / CBS 144.50 / IMI 039719)</name>
    <name type="common">Thermochaetoides thermophila</name>
    <dbReference type="NCBI Taxonomy" id="759272"/>
    <lineage>
        <taxon>Eukaryota</taxon>
        <taxon>Fungi</taxon>
        <taxon>Dikarya</taxon>
        <taxon>Ascomycota</taxon>
        <taxon>Pezizomycotina</taxon>
        <taxon>Sordariomycetes</taxon>
        <taxon>Sordariomycetidae</taxon>
        <taxon>Sordariales</taxon>
        <taxon>Chaetomiaceae</taxon>
        <taxon>Thermochaetoides</taxon>
    </lineage>
</organism>
<feature type="region of interest" description="Disordered" evidence="1">
    <location>
        <begin position="128"/>
        <end position="167"/>
    </location>
</feature>
<sequence>MTASAADTTATRREACPSEVMGYSRTLNWSSPPSKPSSSSSSSTSSLPRSHTPPSSRSPSILRPAPQHLRKLASYYPSPNRPLPAFSTRLYHLFPFICHSVLIPGCKTAWREQLCIEKIWCEEGAKYGSGRQSKLGNVRKTGKKPSSEVDKNVTPEGAVAKENKDED</sequence>
<feature type="compositionally biased region" description="Basic and acidic residues" evidence="1">
    <location>
        <begin position="145"/>
        <end position="167"/>
    </location>
</feature>
<evidence type="ECO:0000256" key="1">
    <source>
        <dbReference type="SAM" id="MobiDB-lite"/>
    </source>
</evidence>
<reference evidence="2 3" key="1">
    <citation type="journal article" date="2011" name="Cell">
        <title>Insight into structure and assembly of the nuclear pore complex by utilizing the genome of a eukaryotic thermophile.</title>
        <authorList>
            <person name="Amlacher S."/>
            <person name="Sarges P."/>
            <person name="Flemming D."/>
            <person name="van Noort V."/>
            <person name="Kunze R."/>
            <person name="Devos D.P."/>
            <person name="Arumugam M."/>
            <person name="Bork P."/>
            <person name="Hurt E."/>
        </authorList>
    </citation>
    <scope>NUCLEOTIDE SEQUENCE [LARGE SCALE GENOMIC DNA]</scope>
    <source>
        <strain evidence="3">DSM 1495 / CBS 144.50 / IMI 039719</strain>
    </source>
</reference>
<dbReference type="HOGENOM" id="CLU_1594337_0_0_1"/>
<name>G0S8V6_CHATD</name>
<dbReference type="RefSeq" id="XP_006694752.1">
    <property type="nucleotide sequence ID" value="XM_006694689.1"/>
</dbReference>
<gene>
    <name evidence="2" type="ORF">CTHT_0043570</name>
</gene>
<dbReference type="Proteomes" id="UP000008066">
    <property type="component" value="Unassembled WGS sequence"/>
</dbReference>
<dbReference type="EMBL" id="GL988043">
    <property type="protein sequence ID" value="EGS19867.1"/>
    <property type="molecule type" value="Genomic_DNA"/>
</dbReference>
<dbReference type="KEGG" id="cthr:CTHT_0043570"/>
<protein>
    <submittedName>
        <fullName evidence="2">Uncharacterized protein</fullName>
    </submittedName>
</protein>
<keyword evidence="3" id="KW-1185">Reference proteome</keyword>
<accession>G0S8V6</accession>